<evidence type="ECO:0000313" key="3">
    <source>
        <dbReference type="Proteomes" id="UP000029643"/>
    </source>
</evidence>
<dbReference type="Proteomes" id="UP000029643">
    <property type="component" value="Unassembled WGS sequence"/>
</dbReference>
<dbReference type="EMBL" id="BBNQ01000013">
    <property type="protein sequence ID" value="GAL63753.1"/>
    <property type="molecule type" value="Genomic_DNA"/>
</dbReference>
<name>A0A090X707_9FLAO</name>
<sequence length="79" mass="9260">MKFKTKDWFVLIQKAFELGILQERDYVDPAIKEIALDYASKIVGDFKSKPSRYKLPKETIFDFDNSITLALKKMKITLK</sequence>
<dbReference type="AlphaFoldDB" id="A0A090X707"/>
<dbReference type="STRING" id="221126.SAMN04489722_101265"/>
<gene>
    <name evidence="2" type="ORF">JCM19274_4390</name>
    <name evidence="1" type="ORF">JCM19300_2789</name>
</gene>
<proteinExistence type="predicted"/>
<evidence type="ECO:0000313" key="4">
    <source>
        <dbReference type="Proteomes" id="UP000029644"/>
    </source>
</evidence>
<dbReference type="EMBL" id="BBNU01000023">
    <property type="protein sequence ID" value="GAL82202.1"/>
    <property type="molecule type" value="Genomic_DNA"/>
</dbReference>
<organism evidence="2 3">
    <name type="scientific">Algibacter lectus</name>
    <dbReference type="NCBI Taxonomy" id="221126"/>
    <lineage>
        <taxon>Bacteria</taxon>
        <taxon>Pseudomonadati</taxon>
        <taxon>Bacteroidota</taxon>
        <taxon>Flavobacteriia</taxon>
        <taxon>Flavobacteriales</taxon>
        <taxon>Flavobacteriaceae</taxon>
        <taxon>Algibacter</taxon>
    </lineage>
</organism>
<protein>
    <submittedName>
        <fullName evidence="2">Uncharacterized protein</fullName>
    </submittedName>
</protein>
<comment type="caution">
    <text evidence="2">The sequence shown here is derived from an EMBL/GenBank/DDBJ whole genome shotgun (WGS) entry which is preliminary data.</text>
</comment>
<accession>A0A090X707</accession>
<evidence type="ECO:0000313" key="1">
    <source>
        <dbReference type="EMBL" id="GAL63753.1"/>
    </source>
</evidence>
<reference evidence="2 4" key="1">
    <citation type="journal article" date="2014" name="Genome Announc.">
        <title>Draft Genome Sequences of Marine Flavobacterium Algibacter lectus Strains SS8 and NR4.</title>
        <authorList>
            <person name="Takatani N."/>
            <person name="Nakanishi M."/>
            <person name="Meirelles P."/>
            <person name="Mino S."/>
            <person name="Suda W."/>
            <person name="Oshima K."/>
            <person name="Hattori M."/>
            <person name="Ohkuma M."/>
            <person name="Hosokawa M."/>
            <person name="Miyashita K."/>
            <person name="Thompson F.L."/>
            <person name="Niwa A."/>
            <person name="Sawabe T."/>
            <person name="Sawabe T."/>
        </authorList>
    </citation>
    <scope>NUCLEOTIDE SEQUENCE [LARGE SCALE GENOMIC DNA]</scope>
    <source>
        <strain evidence="2">JCM 19274</strain>
        <strain evidence="1 4">JCM 19300</strain>
    </source>
</reference>
<dbReference type="Proteomes" id="UP000029644">
    <property type="component" value="Unassembled WGS sequence"/>
</dbReference>
<dbReference type="RefSeq" id="WP_139221822.1">
    <property type="nucleotide sequence ID" value="NZ_FOLN01000001.1"/>
</dbReference>
<evidence type="ECO:0000313" key="2">
    <source>
        <dbReference type="EMBL" id="GAL82202.1"/>
    </source>
</evidence>